<dbReference type="Pfam" id="PF02729">
    <property type="entry name" value="OTCace_N"/>
    <property type="match status" value="1"/>
</dbReference>
<sequence>MARRIHAVADLSDAEIDAVLDRARALARKEVSPRALRASIGLVFLEPSLRTRVGFEAAAYAVGATPILIQERRTSERSVPERLEDTLRTVSGYVDALIVRSGRPSAELAVATRDDRGWLNGGDSRDHPSQALIDLFAIEMLQGPVDRTRIAIVGDLRMRSVTSLLELLERHPPAALSLVTSAGLTDGVVLPPQLATLCRFVDARELDDIDVVYAAGVPDGAIPDEARPALRVGREVLAALRPDGVALSPMPVIDEIASSVRDDPRVRYFEQSDLGLFVRIALLELLLA</sequence>
<dbReference type="GO" id="GO:0016597">
    <property type="term" value="F:amino acid binding"/>
    <property type="evidence" value="ECO:0007669"/>
    <property type="project" value="InterPro"/>
</dbReference>
<dbReference type="RefSeq" id="WP_191282807.1">
    <property type="nucleotide sequence ID" value="NZ_BNAI01000002.1"/>
</dbReference>
<accession>A0A8J3GQ86</accession>
<dbReference type="PANTHER" id="PTHR45753">
    <property type="entry name" value="ORNITHINE CARBAMOYLTRANSFERASE, MITOCHONDRIAL"/>
    <property type="match status" value="1"/>
</dbReference>
<dbReference type="PRINTS" id="PR00100">
    <property type="entry name" value="AOTCASE"/>
</dbReference>
<name>A0A8J3GQ86_9MICO</name>
<proteinExistence type="predicted"/>
<keyword evidence="1" id="KW-0808">Transferase</keyword>
<dbReference type="PANTHER" id="PTHR45753:SF6">
    <property type="entry name" value="ASPARTATE CARBAMOYLTRANSFERASE"/>
    <property type="match status" value="1"/>
</dbReference>
<dbReference type="Proteomes" id="UP000617531">
    <property type="component" value="Unassembled WGS sequence"/>
</dbReference>
<dbReference type="AlphaFoldDB" id="A0A8J3GQ86"/>
<keyword evidence="4" id="KW-1185">Reference proteome</keyword>
<gene>
    <name evidence="3" type="ORF">GCM10011600_14600</name>
</gene>
<organism evidence="3 4">
    <name type="scientific">Pseudolysinimonas yzui</name>
    <dbReference type="NCBI Taxonomy" id="2708254"/>
    <lineage>
        <taxon>Bacteria</taxon>
        <taxon>Bacillati</taxon>
        <taxon>Actinomycetota</taxon>
        <taxon>Actinomycetes</taxon>
        <taxon>Micrococcales</taxon>
        <taxon>Microbacteriaceae</taxon>
        <taxon>Pseudolysinimonas</taxon>
    </lineage>
</organism>
<dbReference type="PRINTS" id="PR00101">
    <property type="entry name" value="ATCASE"/>
</dbReference>
<reference evidence="3" key="2">
    <citation type="submission" date="2020-09" db="EMBL/GenBank/DDBJ databases">
        <authorList>
            <person name="Sun Q."/>
            <person name="Zhou Y."/>
        </authorList>
    </citation>
    <scope>NUCLEOTIDE SEQUENCE</scope>
    <source>
        <strain evidence="3">CGMCC 1.16548</strain>
    </source>
</reference>
<comment type="caution">
    <text evidence="3">The sequence shown here is derived from an EMBL/GenBank/DDBJ whole genome shotgun (WGS) entry which is preliminary data.</text>
</comment>
<evidence type="ECO:0000313" key="3">
    <source>
        <dbReference type="EMBL" id="GHF14735.1"/>
    </source>
</evidence>
<evidence type="ECO:0000259" key="2">
    <source>
        <dbReference type="Pfam" id="PF02729"/>
    </source>
</evidence>
<dbReference type="InterPro" id="IPR036901">
    <property type="entry name" value="Asp/Orn_carbamoylTrfase_sf"/>
</dbReference>
<dbReference type="Gene3D" id="3.40.50.1370">
    <property type="entry name" value="Aspartate/ornithine carbamoyltransferase"/>
    <property type="match status" value="2"/>
</dbReference>
<feature type="domain" description="Aspartate/ornithine carbamoyltransferase carbamoyl-P binding" evidence="2">
    <location>
        <begin position="5"/>
        <end position="139"/>
    </location>
</feature>
<dbReference type="SUPFAM" id="SSF53671">
    <property type="entry name" value="Aspartate/ornithine carbamoyltransferase"/>
    <property type="match status" value="1"/>
</dbReference>
<evidence type="ECO:0000256" key="1">
    <source>
        <dbReference type="ARBA" id="ARBA00022679"/>
    </source>
</evidence>
<dbReference type="EMBL" id="BNAI01000002">
    <property type="protein sequence ID" value="GHF14735.1"/>
    <property type="molecule type" value="Genomic_DNA"/>
</dbReference>
<dbReference type="GO" id="GO:0016743">
    <property type="term" value="F:carboxyl- or carbamoyltransferase activity"/>
    <property type="evidence" value="ECO:0007669"/>
    <property type="project" value="InterPro"/>
</dbReference>
<dbReference type="InterPro" id="IPR006132">
    <property type="entry name" value="Asp/Orn_carbamoyltranf_P-bd"/>
</dbReference>
<evidence type="ECO:0000313" key="4">
    <source>
        <dbReference type="Proteomes" id="UP000617531"/>
    </source>
</evidence>
<reference evidence="3" key="1">
    <citation type="journal article" date="2014" name="Int. J. Syst. Evol. Microbiol.">
        <title>Complete genome sequence of Corynebacterium casei LMG S-19264T (=DSM 44701T), isolated from a smear-ripened cheese.</title>
        <authorList>
            <consortium name="US DOE Joint Genome Institute (JGI-PGF)"/>
            <person name="Walter F."/>
            <person name="Albersmeier A."/>
            <person name="Kalinowski J."/>
            <person name="Ruckert C."/>
        </authorList>
    </citation>
    <scope>NUCLEOTIDE SEQUENCE</scope>
    <source>
        <strain evidence="3">CGMCC 1.16548</strain>
    </source>
</reference>
<dbReference type="GO" id="GO:0006520">
    <property type="term" value="P:amino acid metabolic process"/>
    <property type="evidence" value="ECO:0007669"/>
    <property type="project" value="InterPro"/>
</dbReference>
<dbReference type="InterPro" id="IPR006130">
    <property type="entry name" value="Asp/Orn_carbamoylTrfase"/>
</dbReference>
<protein>
    <submittedName>
        <fullName evidence="3">Aspartate carbamoyltransferase</fullName>
    </submittedName>
</protein>